<dbReference type="Proteomes" id="UP001296104">
    <property type="component" value="Unassembled WGS sequence"/>
</dbReference>
<dbReference type="EMBL" id="CAVMBE010000015">
    <property type="protein sequence ID" value="CAK3951879.1"/>
    <property type="molecule type" value="Genomic_DNA"/>
</dbReference>
<proteinExistence type="predicted"/>
<comment type="caution">
    <text evidence="2">The sequence shown here is derived from an EMBL/GenBank/DDBJ whole genome shotgun (WGS) entry which is preliminary data.</text>
</comment>
<evidence type="ECO:0000256" key="1">
    <source>
        <dbReference type="SAM" id="MobiDB-lite"/>
    </source>
</evidence>
<gene>
    <name evidence="2" type="ORF">LECACI_7A003281</name>
</gene>
<feature type="region of interest" description="Disordered" evidence="1">
    <location>
        <begin position="135"/>
        <end position="172"/>
    </location>
</feature>
<reference evidence="2" key="1">
    <citation type="submission" date="2023-11" db="EMBL/GenBank/DDBJ databases">
        <authorList>
            <person name="Alioto T."/>
            <person name="Alioto T."/>
            <person name="Gomez Garrido J."/>
        </authorList>
    </citation>
    <scope>NUCLEOTIDE SEQUENCE</scope>
</reference>
<evidence type="ECO:0000313" key="2">
    <source>
        <dbReference type="EMBL" id="CAK3951879.1"/>
    </source>
</evidence>
<accession>A0AAI8YWJ1</accession>
<evidence type="ECO:0000313" key="3">
    <source>
        <dbReference type="Proteomes" id="UP001296104"/>
    </source>
</evidence>
<organism evidence="2 3">
    <name type="scientific">Lecanosticta acicola</name>
    <dbReference type="NCBI Taxonomy" id="111012"/>
    <lineage>
        <taxon>Eukaryota</taxon>
        <taxon>Fungi</taxon>
        <taxon>Dikarya</taxon>
        <taxon>Ascomycota</taxon>
        <taxon>Pezizomycotina</taxon>
        <taxon>Dothideomycetes</taxon>
        <taxon>Dothideomycetidae</taxon>
        <taxon>Mycosphaerellales</taxon>
        <taxon>Mycosphaerellaceae</taxon>
        <taxon>Lecanosticta</taxon>
    </lineage>
</organism>
<keyword evidence="3" id="KW-1185">Reference proteome</keyword>
<dbReference type="AlphaFoldDB" id="A0AAI8YWJ1"/>
<feature type="compositionally biased region" description="Acidic residues" evidence="1">
    <location>
        <begin position="159"/>
        <end position="172"/>
    </location>
</feature>
<protein>
    <submittedName>
        <fullName evidence="2">Uncharacterized protein</fullName>
    </submittedName>
</protein>
<name>A0AAI8YWJ1_9PEZI</name>
<feature type="region of interest" description="Disordered" evidence="1">
    <location>
        <begin position="88"/>
        <end position="118"/>
    </location>
</feature>
<sequence>MQKVTPTPRTWTLRFKHQRATILLEVDPLQRFSDIRAELLHAIEETNPSGMLNGQEIPRNPDHIKLGRAVDRNNLSLGYTSIGKTLEEEGSSTRKGKGKSAVMAASNSEAGQLKDCPQGAGFRSGDVVAFKFQSYEEPEDEGESAEKWEVTVPTMEETYGAEDEGVGLEEEG</sequence>